<dbReference type="EMBL" id="JPKY01000014">
    <property type="protein sequence ID" value="KFH46880.1"/>
    <property type="molecule type" value="Genomic_DNA"/>
</dbReference>
<dbReference type="SMART" id="SM00271">
    <property type="entry name" value="DnaJ"/>
    <property type="match status" value="1"/>
</dbReference>
<dbReference type="FunFam" id="2.60.260.20:FF:000013">
    <property type="entry name" value="DnaJ subfamily B member 11"/>
    <property type="match status" value="1"/>
</dbReference>
<evidence type="ECO:0000313" key="4">
    <source>
        <dbReference type="EMBL" id="KFH46880.1"/>
    </source>
</evidence>
<dbReference type="Proteomes" id="UP000029964">
    <property type="component" value="Unassembled WGS sequence"/>
</dbReference>
<dbReference type="GO" id="GO:0006457">
    <property type="term" value="P:protein folding"/>
    <property type="evidence" value="ECO:0007669"/>
    <property type="project" value="InterPro"/>
</dbReference>
<evidence type="ECO:0000259" key="3">
    <source>
        <dbReference type="PROSITE" id="PS50076"/>
    </source>
</evidence>
<dbReference type="InterPro" id="IPR001623">
    <property type="entry name" value="DnaJ_domain"/>
</dbReference>
<dbReference type="InterPro" id="IPR051339">
    <property type="entry name" value="DnaJ_subfamily_B"/>
</dbReference>
<dbReference type="Gene3D" id="2.60.260.20">
    <property type="entry name" value="Urease metallochaperone UreE, N-terminal domain"/>
    <property type="match status" value="2"/>
</dbReference>
<dbReference type="InterPro" id="IPR002939">
    <property type="entry name" value="DnaJ_C"/>
</dbReference>
<dbReference type="FunFam" id="2.60.260.20:FF:000002">
    <property type="entry name" value="Dnaj homolog subfamily b member"/>
    <property type="match status" value="1"/>
</dbReference>
<evidence type="ECO:0000256" key="1">
    <source>
        <dbReference type="ARBA" id="ARBA00023186"/>
    </source>
</evidence>
<dbReference type="CDD" id="cd06257">
    <property type="entry name" value="DnaJ"/>
    <property type="match status" value="1"/>
</dbReference>
<dbReference type="OrthoDB" id="550424at2759"/>
<dbReference type="PROSITE" id="PS50076">
    <property type="entry name" value="DNAJ_2"/>
    <property type="match status" value="1"/>
</dbReference>
<dbReference type="GO" id="GO:0051087">
    <property type="term" value="F:protein-folding chaperone binding"/>
    <property type="evidence" value="ECO:0007669"/>
    <property type="project" value="TreeGrafter"/>
</dbReference>
<dbReference type="GO" id="GO:0005829">
    <property type="term" value="C:cytosol"/>
    <property type="evidence" value="ECO:0007669"/>
    <property type="project" value="TreeGrafter"/>
</dbReference>
<dbReference type="SUPFAM" id="SSF46565">
    <property type="entry name" value="Chaperone J-domain"/>
    <property type="match status" value="1"/>
</dbReference>
<protein>
    <recommendedName>
        <fullName evidence="3">J domain-containing protein</fullName>
    </recommendedName>
</protein>
<accession>A0A086TBZ8</accession>
<dbReference type="Pfam" id="PF01556">
    <property type="entry name" value="DnaJ_C"/>
    <property type="match status" value="1"/>
</dbReference>
<dbReference type="InterPro" id="IPR008971">
    <property type="entry name" value="HSP40/DnaJ_pept-bd"/>
</dbReference>
<dbReference type="PANTHER" id="PTHR24078">
    <property type="entry name" value="DNAJ HOMOLOG SUBFAMILY C MEMBER"/>
    <property type="match status" value="1"/>
</dbReference>
<feature type="domain" description="J" evidence="3">
    <location>
        <begin position="6"/>
        <end position="71"/>
    </location>
</feature>
<proteinExistence type="predicted"/>
<comment type="caution">
    <text evidence="4">The sequence shown here is derived from an EMBL/GenBank/DDBJ whole genome shotgun (WGS) entry which is preliminary data.</text>
</comment>
<dbReference type="AlphaFoldDB" id="A0A086TBZ8"/>
<feature type="region of interest" description="Disordered" evidence="2">
    <location>
        <begin position="320"/>
        <end position="342"/>
    </location>
</feature>
<evidence type="ECO:0000256" key="2">
    <source>
        <dbReference type="SAM" id="MobiDB-lite"/>
    </source>
</evidence>
<sequence length="376" mass="40512">MVHETKLYDALGVKPDASQEDIKKGYRKAALKHHPDKNKDNPSAAEKFKECSQAYEILSDPEKRKIYDQYGLEFLLRGGPPPPEPGQNPYAGAGGMPNFGGADFGGFPGFGGVPGGGGGTRTFHFSTGGGGGGGPGGFSFTNPEDIFAEFMRSAGTGRGGAGMGAADDDFDMFGGMGGGRGGPRMKASGPDFRRQAPTTEVMSVDKPLPVALEDLFRGVTKKMKIKAKRFDNTGKQITKDQILEVPIKAGLKKGSKIKFKGVGDQVEGGRQDLHFIIEEKPHPLFTREDNDLIYTVTLELKEALTGWQRTVQTIDGKQISLDKAGPTQPGSEERFPGLGMPISKKEGQRGDMVIRYKVNFPTSLTAAQKQKLREIL</sequence>
<evidence type="ECO:0000313" key="5">
    <source>
        <dbReference type="Proteomes" id="UP000029964"/>
    </source>
</evidence>
<dbReference type="FunFam" id="1.10.287.110:FF:000136">
    <property type="entry name" value="DnaJ domain-containing protein Psi"/>
    <property type="match status" value="1"/>
</dbReference>
<dbReference type="PANTHER" id="PTHR24078:SF553">
    <property type="entry name" value="DNAJ HOMOLOG SUBFAMILY B MEMBER 5"/>
    <property type="match status" value="1"/>
</dbReference>
<dbReference type="GO" id="GO:0006413">
    <property type="term" value="P:translational initiation"/>
    <property type="evidence" value="ECO:0007669"/>
    <property type="project" value="TreeGrafter"/>
</dbReference>
<dbReference type="InterPro" id="IPR036869">
    <property type="entry name" value="J_dom_sf"/>
</dbReference>
<dbReference type="HOGENOM" id="CLU_017633_0_0_1"/>
<dbReference type="STRING" id="857340.A0A086TBZ8"/>
<dbReference type="PRINTS" id="PR00625">
    <property type="entry name" value="JDOMAIN"/>
</dbReference>
<dbReference type="Gene3D" id="1.10.287.110">
    <property type="entry name" value="DnaJ domain"/>
    <property type="match status" value="1"/>
</dbReference>
<name>A0A086TBZ8_HAPC1</name>
<organism evidence="4 5">
    <name type="scientific">Hapsidospora chrysogenum (strain ATCC 11550 / CBS 779.69 / DSM 880 / IAM 14645 / JCM 23072 / IMI 49137)</name>
    <name type="common">Acremonium chrysogenum</name>
    <dbReference type="NCBI Taxonomy" id="857340"/>
    <lineage>
        <taxon>Eukaryota</taxon>
        <taxon>Fungi</taxon>
        <taxon>Dikarya</taxon>
        <taxon>Ascomycota</taxon>
        <taxon>Pezizomycotina</taxon>
        <taxon>Sordariomycetes</taxon>
        <taxon>Hypocreomycetidae</taxon>
        <taxon>Hypocreales</taxon>
        <taxon>Bionectriaceae</taxon>
        <taxon>Hapsidospora</taxon>
    </lineage>
</organism>
<gene>
    <name evidence="4" type="ORF">ACRE_022630</name>
</gene>
<keyword evidence="5" id="KW-1185">Reference proteome</keyword>
<reference evidence="5" key="1">
    <citation type="journal article" date="2014" name="Genome Announc.">
        <title>Genome sequence and annotation of Acremonium chrysogenum, producer of the beta-lactam antibiotic cephalosporin C.</title>
        <authorList>
            <person name="Terfehr D."/>
            <person name="Dahlmann T.A."/>
            <person name="Specht T."/>
            <person name="Zadra I."/>
            <person name="Kuernsteiner H."/>
            <person name="Kueck U."/>
        </authorList>
    </citation>
    <scope>NUCLEOTIDE SEQUENCE [LARGE SCALE GENOMIC DNA]</scope>
    <source>
        <strain evidence="5">ATCC 11550 / CBS 779.69 / DSM 880 / IAM 14645 / JCM 23072 / IMI 49137</strain>
    </source>
</reference>
<dbReference type="SUPFAM" id="SSF49493">
    <property type="entry name" value="HSP40/DnaJ peptide-binding domain"/>
    <property type="match status" value="2"/>
</dbReference>
<dbReference type="Pfam" id="PF00226">
    <property type="entry name" value="DnaJ"/>
    <property type="match status" value="1"/>
</dbReference>
<keyword evidence="1" id="KW-0143">Chaperone</keyword>
<dbReference type="GO" id="GO:0051082">
    <property type="term" value="F:unfolded protein binding"/>
    <property type="evidence" value="ECO:0007669"/>
    <property type="project" value="InterPro"/>
</dbReference>
<dbReference type="CDD" id="cd10747">
    <property type="entry name" value="DnaJ_C"/>
    <property type="match status" value="1"/>
</dbReference>